<proteinExistence type="predicted"/>
<protein>
    <submittedName>
        <fullName evidence="2">MarR family winged helix-turn-helix transcriptional regulator</fullName>
    </submittedName>
</protein>
<dbReference type="SMART" id="SM00347">
    <property type="entry name" value="HTH_MARR"/>
    <property type="match status" value="1"/>
</dbReference>
<dbReference type="Pfam" id="PF12802">
    <property type="entry name" value="MarR_2"/>
    <property type="match status" value="1"/>
</dbReference>
<gene>
    <name evidence="2" type="ORF">ACH4WX_25245</name>
</gene>
<dbReference type="InterPro" id="IPR036390">
    <property type="entry name" value="WH_DNA-bd_sf"/>
</dbReference>
<dbReference type="InterPro" id="IPR039422">
    <property type="entry name" value="MarR/SlyA-like"/>
</dbReference>
<comment type="caution">
    <text evidence="2">The sequence shown here is derived from an EMBL/GenBank/DDBJ whole genome shotgun (WGS) entry which is preliminary data.</text>
</comment>
<dbReference type="Gene3D" id="1.10.10.10">
    <property type="entry name" value="Winged helix-like DNA-binding domain superfamily/Winged helix DNA-binding domain"/>
    <property type="match status" value="1"/>
</dbReference>
<name>A0ABW7TSM1_9NOCA</name>
<dbReference type="InterPro" id="IPR000835">
    <property type="entry name" value="HTH_MarR-typ"/>
</dbReference>
<organism evidence="2 3">
    <name type="scientific">Nocardia carnea</name>
    <dbReference type="NCBI Taxonomy" id="37328"/>
    <lineage>
        <taxon>Bacteria</taxon>
        <taxon>Bacillati</taxon>
        <taxon>Actinomycetota</taxon>
        <taxon>Actinomycetes</taxon>
        <taxon>Mycobacteriales</taxon>
        <taxon>Nocardiaceae</taxon>
        <taxon>Nocardia</taxon>
    </lineage>
</organism>
<dbReference type="PANTHER" id="PTHR33164">
    <property type="entry name" value="TRANSCRIPTIONAL REGULATOR, MARR FAMILY"/>
    <property type="match status" value="1"/>
</dbReference>
<reference evidence="2 3" key="1">
    <citation type="submission" date="2024-10" db="EMBL/GenBank/DDBJ databases">
        <title>The Natural Products Discovery Center: Release of the First 8490 Sequenced Strains for Exploring Actinobacteria Biosynthetic Diversity.</title>
        <authorList>
            <person name="Kalkreuter E."/>
            <person name="Kautsar S.A."/>
            <person name="Yang D."/>
            <person name="Bader C.D."/>
            <person name="Teijaro C.N."/>
            <person name="Fluegel L."/>
            <person name="Davis C.M."/>
            <person name="Simpson J.R."/>
            <person name="Lauterbach L."/>
            <person name="Steele A.D."/>
            <person name="Gui C."/>
            <person name="Meng S."/>
            <person name="Li G."/>
            <person name="Viehrig K."/>
            <person name="Ye F."/>
            <person name="Su P."/>
            <person name="Kiefer A.F."/>
            <person name="Nichols A."/>
            <person name="Cepeda A.J."/>
            <person name="Yan W."/>
            <person name="Fan B."/>
            <person name="Jiang Y."/>
            <person name="Adhikari A."/>
            <person name="Zheng C.-J."/>
            <person name="Schuster L."/>
            <person name="Cowan T.M."/>
            <person name="Smanski M.J."/>
            <person name="Chevrette M.G."/>
            <person name="De Carvalho L.P.S."/>
            <person name="Shen B."/>
        </authorList>
    </citation>
    <scope>NUCLEOTIDE SEQUENCE [LARGE SCALE GENOMIC DNA]</scope>
    <source>
        <strain evidence="2 3">NPDC020568</strain>
    </source>
</reference>
<dbReference type="InterPro" id="IPR036388">
    <property type="entry name" value="WH-like_DNA-bd_sf"/>
</dbReference>
<dbReference type="GeneID" id="93505100"/>
<accession>A0ABW7TSM1</accession>
<dbReference type="PANTHER" id="PTHR33164:SF106">
    <property type="entry name" value="TRANSCRIPTIONAL REGULATORY PROTEIN"/>
    <property type="match status" value="1"/>
</dbReference>
<evidence type="ECO:0000313" key="3">
    <source>
        <dbReference type="Proteomes" id="UP001611263"/>
    </source>
</evidence>
<dbReference type="SUPFAM" id="SSF46785">
    <property type="entry name" value="Winged helix' DNA-binding domain"/>
    <property type="match status" value="1"/>
</dbReference>
<keyword evidence="3" id="KW-1185">Reference proteome</keyword>
<sequence>MTPAGETTDVAARISAETDIATDIRALTAISEQVAHLFARSHELRSTDFRALMHIATADAEGRPLTAGRLRELMGLSPAAITYLVERMIASGHIEREIDSRDRRRVLLHYAEHGMAVAGEFFGPLGVRTRTAMTALPTDDLRAAHRVLQAVVAAIREHHTTLTEQQPTGRREAADS</sequence>
<dbReference type="EMBL" id="JBIRUQ010000007">
    <property type="protein sequence ID" value="MFI1464041.1"/>
    <property type="molecule type" value="Genomic_DNA"/>
</dbReference>
<dbReference type="PROSITE" id="PS50995">
    <property type="entry name" value="HTH_MARR_2"/>
    <property type="match status" value="1"/>
</dbReference>
<evidence type="ECO:0000313" key="2">
    <source>
        <dbReference type="EMBL" id="MFI1464041.1"/>
    </source>
</evidence>
<evidence type="ECO:0000259" key="1">
    <source>
        <dbReference type="PROSITE" id="PS50995"/>
    </source>
</evidence>
<dbReference type="RefSeq" id="WP_033245543.1">
    <property type="nucleotide sequence ID" value="NZ_JBIRUQ010000007.1"/>
</dbReference>
<dbReference type="Proteomes" id="UP001611263">
    <property type="component" value="Unassembled WGS sequence"/>
</dbReference>
<feature type="domain" description="HTH marR-type" evidence="1">
    <location>
        <begin position="17"/>
        <end position="153"/>
    </location>
</feature>